<name>A0A8E5NVN5_9VIRU</name>
<evidence type="ECO:0000259" key="1">
    <source>
        <dbReference type="Pfam" id="PF01443"/>
    </source>
</evidence>
<dbReference type="Pfam" id="PF01443">
    <property type="entry name" value="Viral_helicase1"/>
    <property type="match status" value="1"/>
</dbReference>
<dbReference type="SUPFAM" id="SSF52540">
    <property type="entry name" value="P-loop containing nucleoside triphosphate hydrolases"/>
    <property type="match status" value="2"/>
</dbReference>
<accession>A0A8E5NVN5</accession>
<reference evidence="2" key="1">
    <citation type="journal article" name="Pathogens">
        <title>Identification of Divergent Isolates of Banana Mild Mosaic Virus and Development of a New Diagnostic Primer to Improve Detection.</title>
        <authorList>
            <person name="Hanafi M."/>
            <person name="Tahzima R."/>
            <person name="Ben Kaab S."/>
            <person name="Tamisier L."/>
            <person name="Roux N."/>
            <person name="Massart S."/>
        </authorList>
    </citation>
    <scope>NUCLEOTIDE SEQUENCE</scope>
    <source>
        <strain evidence="2">MH1</strain>
    </source>
</reference>
<organism evidence="2">
    <name type="scientific">Banana mild mosaic virus</name>
    <dbReference type="NCBI Taxonomy" id="148879"/>
    <lineage>
        <taxon>Viruses</taxon>
        <taxon>Riboviria</taxon>
        <taxon>Orthornavirae</taxon>
        <taxon>Kitrinoviricota</taxon>
        <taxon>Alsuviricetes</taxon>
        <taxon>Tymovirales</taxon>
        <taxon>Betaflexiviridae</taxon>
        <taxon>Quinvirinae</taxon>
        <taxon>Banmivirus</taxon>
        <taxon>Banmivirus musae</taxon>
    </lineage>
</organism>
<dbReference type="Gene3D" id="3.40.50.300">
    <property type="entry name" value="P-loop containing nucleotide triphosphate hydrolases"/>
    <property type="match status" value="2"/>
</dbReference>
<dbReference type="InterPro" id="IPR027351">
    <property type="entry name" value="(+)RNA_virus_helicase_core_dom"/>
</dbReference>
<dbReference type="InterPro" id="IPR027417">
    <property type="entry name" value="P-loop_NTPase"/>
</dbReference>
<dbReference type="GO" id="GO:0005524">
    <property type="term" value="F:ATP binding"/>
    <property type="evidence" value="ECO:0007669"/>
    <property type="project" value="InterPro"/>
</dbReference>
<protein>
    <submittedName>
        <fullName evidence="2">Triple gene block protein 2</fullName>
    </submittedName>
</protein>
<feature type="domain" description="(+)RNA virus helicase C-terminal" evidence="1">
    <location>
        <begin position="28"/>
        <end position="222"/>
    </location>
</feature>
<dbReference type="CDD" id="cd18809">
    <property type="entry name" value="SF1_C_RecD"/>
    <property type="match status" value="1"/>
</dbReference>
<evidence type="ECO:0000313" key="2">
    <source>
        <dbReference type="EMBL" id="QVD99721.1"/>
    </source>
</evidence>
<dbReference type="EMBL" id="MT872724">
    <property type="protein sequence ID" value="QVD99721.1"/>
    <property type="molecule type" value="Genomic_RNA"/>
</dbReference>
<proteinExistence type="predicted"/>
<sequence length="224" mass="25360">MNSSVERLKQLIESSGFIATSNIITDKIVIHGVAGSGKSTLTKKLAELDEFNVVNTLSKEEIDLSGQYIKKDLVTFENKVNVLDEYLSVDCHKGFQVLLADPFQYRKKPYKANFVKNISHRFKRELIPILSEIGINIEATEEGLEILRGSAFEIEPKGKVIAIETEVAEYVSKHGLEVHNSSCIQGQEFDAVTFYHAKELKELERSELYTALTRVKKELRILQL</sequence>